<dbReference type="OrthoDB" id="2116030at2759"/>
<comment type="similarity">
    <text evidence="3">Belongs to the alpha-ketoglutarate dehydrogenase component 4 family.</text>
</comment>
<accession>A0A5N7B538</accession>
<evidence type="ECO:0000256" key="2">
    <source>
        <dbReference type="ARBA" id="ARBA00023128"/>
    </source>
</evidence>
<evidence type="ECO:0000313" key="5">
    <source>
        <dbReference type="EMBL" id="KAE8377133.1"/>
    </source>
</evidence>
<dbReference type="Pfam" id="PF10937">
    <property type="entry name" value="Kgd4-YMR31"/>
    <property type="match status" value="1"/>
</dbReference>
<comment type="subcellular location">
    <subcellularLocation>
        <location evidence="1">Mitochondrion</location>
    </subcellularLocation>
</comment>
<reference evidence="5 6" key="1">
    <citation type="submission" date="2019-04" db="EMBL/GenBank/DDBJ databases">
        <title>Friends and foes A comparative genomics studyof 23 Aspergillus species from section Flavi.</title>
        <authorList>
            <consortium name="DOE Joint Genome Institute"/>
            <person name="Kjaerbolling I."/>
            <person name="Vesth T."/>
            <person name="Frisvad J.C."/>
            <person name="Nybo J.L."/>
            <person name="Theobald S."/>
            <person name="Kildgaard S."/>
            <person name="Isbrandt T."/>
            <person name="Kuo A."/>
            <person name="Sato A."/>
            <person name="Lyhne E.K."/>
            <person name="Kogle M.E."/>
            <person name="Wiebenga A."/>
            <person name="Kun R.S."/>
            <person name="Lubbers R.J."/>
            <person name="Makela M.R."/>
            <person name="Barry K."/>
            <person name="Chovatia M."/>
            <person name="Clum A."/>
            <person name="Daum C."/>
            <person name="Haridas S."/>
            <person name="He G."/>
            <person name="LaButti K."/>
            <person name="Lipzen A."/>
            <person name="Mondo S."/>
            <person name="Riley R."/>
            <person name="Salamov A."/>
            <person name="Simmons B.A."/>
            <person name="Magnuson J.K."/>
            <person name="Henrissat B."/>
            <person name="Mortensen U.H."/>
            <person name="Larsen T.O."/>
            <person name="Devries R.P."/>
            <person name="Grigoriev I.V."/>
            <person name="Machida M."/>
            <person name="Baker S.E."/>
            <person name="Andersen M.R."/>
        </authorList>
    </citation>
    <scope>NUCLEOTIDE SEQUENCE [LARGE SCALE GENOMIC DNA]</scope>
    <source>
        <strain evidence="5 6">IBT 29228</strain>
    </source>
</reference>
<evidence type="ECO:0000256" key="3">
    <source>
        <dbReference type="ARBA" id="ARBA00043970"/>
    </source>
</evidence>
<keyword evidence="6" id="KW-1185">Reference proteome</keyword>
<dbReference type="EMBL" id="ML736228">
    <property type="protein sequence ID" value="KAE8377133.1"/>
    <property type="molecule type" value="Genomic_DNA"/>
</dbReference>
<name>A0A5N7B538_9EURO</name>
<dbReference type="InterPro" id="IPR020373">
    <property type="entry name" value="Kgd4/YMR-31"/>
</dbReference>
<evidence type="ECO:0000256" key="4">
    <source>
        <dbReference type="SAM" id="MobiDB-lite"/>
    </source>
</evidence>
<dbReference type="Proteomes" id="UP000326198">
    <property type="component" value="Unassembled WGS sequence"/>
</dbReference>
<evidence type="ECO:0000256" key="1">
    <source>
        <dbReference type="ARBA" id="ARBA00004173"/>
    </source>
</evidence>
<organism evidence="5 6">
    <name type="scientific">Aspergillus bertholletiae</name>
    <dbReference type="NCBI Taxonomy" id="1226010"/>
    <lineage>
        <taxon>Eukaryota</taxon>
        <taxon>Fungi</taxon>
        <taxon>Dikarya</taxon>
        <taxon>Ascomycota</taxon>
        <taxon>Pezizomycotina</taxon>
        <taxon>Eurotiomycetes</taxon>
        <taxon>Eurotiomycetidae</taxon>
        <taxon>Eurotiales</taxon>
        <taxon>Aspergillaceae</taxon>
        <taxon>Aspergillus</taxon>
        <taxon>Aspergillus subgen. Circumdati</taxon>
    </lineage>
</organism>
<evidence type="ECO:0000313" key="6">
    <source>
        <dbReference type="Proteomes" id="UP000326198"/>
    </source>
</evidence>
<sequence length="119" mass="12601">MHATVILQRAARVPRIPVAAQHFITFSAGHPSPSPSMSSTGSSYESFAAYRSRAYQHGPLHQASVMRGSVRPGSGASKKPISSKGQPVDHEDLSPPAQRLPWTEAEIDAIESGGASLVL</sequence>
<dbReference type="GO" id="GO:0005739">
    <property type="term" value="C:mitochondrion"/>
    <property type="evidence" value="ECO:0007669"/>
    <property type="project" value="UniProtKB-SubCell"/>
</dbReference>
<dbReference type="GO" id="GO:0006103">
    <property type="term" value="P:2-oxoglutarate metabolic process"/>
    <property type="evidence" value="ECO:0007669"/>
    <property type="project" value="InterPro"/>
</dbReference>
<dbReference type="AlphaFoldDB" id="A0A5N7B538"/>
<proteinExistence type="inferred from homology"/>
<gene>
    <name evidence="5" type="ORF">BDV26DRAFT_293435</name>
</gene>
<protein>
    <submittedName>
        <fullName evidence="5">Uncharacterized protein</fullName>
    </submittedName>
</protein>
<keyword evidence="2" id="KW-0496">Mitochondrion</keyword>
<feature type="region of interest" description="Disordered" evidence="4">
    <location>
        <begin position="61"/>
        <end position="101"/>
    </location>
</feature>